<gene>
    <name evidence="2" type="ORF">BEE62_14685</name>
</gene>
<evidence type="ECO:0000259" key="1">
    <source>
        <dbReference type="Pfam" id="PF04448"/>
    </source>
</evidence>
<name>A0A1M2V0U9_MARNT</name>
<dbReference type="Proteomes" id="UP000183986">
    <property type="component" value="Unassembled WGS sequence"/>
</dbReference>
<dbReference type="AlphaFoldDB" id="A0A1M2V0U9"/>
<dbReference type="OrthoDB" id="5678344at2"/>
<evidence type="ECO:0000313" key="2">
    <source>
        <dbReference type="EMBL" id="OJT01195.1"/>
    </source>
</evidence>
<feature type="domain" description="DUF551" evidence="1">
    <location>
        <begin position="149"/>
        <end position="205"/>
    </location>
</feature>
<dbReference type="RefSeq" id="WP_072677960.1">
    <property type="nucleotide sequence ID" value="NZ_MPKY01000001.1"/>
</dbReference>
<evidence type="ECO:0000313" key="3">
    <source>
        <dbReference type="Proteomes" id="UP000183986"/>
    </source>
</evidence>
<dbReference type="EMBL" id="MPKY01000001">
    <property type="protein sequence ID" value="OJT01195.1"/>
    <property type="molecule type" value="Genomic_DNA"/>
</dbReference>
<proteinExistence type="predicted"/>
<sequence length="211" mass="23576">MNIELKPIAESKIRQLGGDVCGVLVRKDQKLAAVDEHGRVMWLDSWGEAGRAQGGQGAEPIGWVHSKHLKELEGGHPIRVYHQDTPVVFDSKVPVYTHPQTAQQGSVPEGHVAIPTDIAAAKGMYLVGYSWLKHNAPQELATPQPEGDGWVSCSERLPEQLNQEYLVRVDSQIHSRPRMFVTEYNEYGFDRSKVTHWMPLPQPPKEGKGDE</sequence>
<dbReference type="Pfam" id="PF04448">
    <property type="entry name" value="DUF551"/>
    <property type="match status" value="1"/>
</dbReference>
<accession>A0A1M2V0U9</accession>
<reference evidence="2" key="1">
    <citation type="submission" date="2016-11" db="EMBL/GenBank/DDBJ databases">
        <title>Draft Genome Sequence of Marinobacter hydrocarbonoclasticus strain STW2, a polyaromatic aromatic hydrocarbon degrading and denitrifying bacterium from rhizosphere of Seagrass Enhalus acodoides.</title>
        <authorList>
            <person name="Ling J."/>
            <person name="Dong J."/>
        </authorList>
    </citation>
    <scope>NUCLEOTIDE SEQUENCE [LARGE SCALE GENOMIC DNA]</scope>
    <source>
        <strain evidence="2">STW2</strain>
    </source>
</reference>
<keyword evidence="3" id="KW-1185">Reference proteome</keyword>
<dbReference type="InterPro" id="IPR007539">
    <property type="entry name" value="DUF551"/>
</dbReference>
<comment type="caution">
    <text evidence="2">The sequence shown here is derived from an EMBL/GenBank/DDBJ whole genome shotgun (WGS) entry which is preliminary data.</text>
</comment>
<organism evidence="2 3">
    <name type="scientific">Marinobacter nauticus</name>
    <name type="common">Marinobacter hydrocarbonoclasticus</name>
    <name type="synonym">Marinobacter aquaeolei</name>
    <dbReference type="NCBI Taxonomy" id="2743"/>
    <lineage>
        <taxon>Bacteria</taxon>
        <taxon>Pseudomonadati</taxon>
        <taxon>Pseudomonadota</taxon>
        <taxon>Gammaproteobacteria</taxon>
        <taxon>Pseudomonadales</taxon>
        <taxon>Marinobacteraceae</taxon>
        <taxon>Marinobacter</taxon>
    </lineage>
</organism>
<protein>
    <recommendedName>
        <fullName evidence="1">DUF551 domain-containing protein</fullName>
    </recommendedName>
</protein>